<feature type="domain" description="Glucose-methanol-choline oxidoreductase N-terminal" evidence="8">
    <location>
        <begin position="98"/>
        <end position="121"/>
    </location>
</feature>
<feature type="binding site" evidence="6">
    <location>
        <position position="253"/>
    </location>
    <ligand>
        <name>FAD</name>
        <dbReference type="ChEBI" id="CHEBI:57692"/>
    </ligand>
</feature>
<keyword evidence="7" id="KW-0285">Flavoprotein</keyword>
<dbReference type="PANTHER" id="PTHR11552">
    <property type="entry name" value="GLUCOSE-METHANOL-CHOLINE GMC OXIDOREDUCTASE"/>
    <property type="match status" value="1"/>
</dbReference>
<evidence type="ECO:0000256" key="6">
    <source>
        <dbReference type="PIRSR" id="PIRSR000137-2"/>
    </source>
</evidence>
<dbReference type="InterPro" id="IPR012132">
    <property type="entry name" value="GMC_OxRdtase"/>
</dbReference>
<feature type="binding site" evidence="6">
    <location>
        <begin position="108"/>
        <end position="111"/>
    </location>
    <ligand>
        <name>FAD</name>
        <dbReference type="ChEBI" id="CHEBI:57692"/>
    </ligand>
</feature>
<dbReference type="Pfam" id="PF05199">
    <property type="entry name" value="GMC_oxred_C"/>
    <property type="match status" value="1"/>
</dbReference>
<reference evidence="10" key="1">
    <citation type="submission" date="2021-07" db="EMBL/GenBank/DDBJ databases">
        <authorList>
            <person name="Branca A.L. A."/>
        </authorList>
    </citation>
    <scope>NUCLEOTIDE SEQUENCE</scope>
</reference>
<evidence type="ECO:0000313" key="11">
    <source>
        <dbReference type="Proteomes" id="UP001152646"/>
    </source>
</evidence>
<sequence length="622" mass="67487">MADNFEIPTCSIEEFLSTSFDYIICGGGTAGCTIAARLSEIPSVTVGLIEAGKSRLGDPVVDIPGMFPGQFANPDYDWCIYSEPQTGNRGRVHQVPRGKYLGGSSGMNVMVYVRGSMEDYDNWASFVGDEGWSAASMQGYMRKHQTFEPAEADLGRSIKFQNKFHGTNGPIHTSFNEAALPVECDFLKACEDTTGISEKAEDPWSGHHLGIHHVLATITRKGPNKGKRSYSAGEYYAPNHTRPNLKVLCEARVNKVLLDDRKRATGVSITRRGEEFEIKVAREVILSAGAVFSPHILELSGIGDPAILKSAGVSCKVKNAAIGANLQDHAISFVNWEVKPHVATGDVLRQVPEAMQAAIKQYAETKDGPLAAVPNIMGFYSAKSILSEGELQKVMQSIREIKPDTAFHAKQIEQVIANLNDEKSSNIQIVLVAAMMNPEGDPKNHSNLFTDIADPEKIGITAVVGIQNPVSRGYIHIKSADPAQQPTIQPNWLTEEADAIILGAALRMADRVGRSKHIRDSISSRLFPRPNVDLQNLDQAKQAAHDIVSTMYHLCGTVALGEATDSHLRVKGVQGLRVADASIFPNNLSGNIQASVYAVAEKAADLIKDDLAAEVRNPKAKL</sequence>
<proteinExistence type="inferred from homology"/>
<comment type="subcellular location">
    <subcellularLocation>
        <location evidence="2">Cytoplasm</location>
    </subcellularLocation>
    <subcellularLocation>
        <location evidence="1">Secreted</location>
        <location evidence="1">Cell wall</location>
    </subcellularLocation>
</comment>
<dbReference type="SUPFAM" id="SSF54373">
    <property type="entry name" value="FAD-linked reductases, C-terminal domain"/>
    <property type="match status" value="1"/>
</dbReference>
<dbReference type="PROSITE" id="PS00624">
    <property type="entry name" value="GMC_OXRED_2"/>
    <property type="match status" value="1"/>
</dbReference>
<dbReference type="GO" id="GO:0050660">
    <property type="term" value="F:flavin adenine dinucleotide binding"/>
    <property type="evidence" value="ECO:0007669"/>
    <property type="project" value="InterPro"/>
</dbReference>
<comment type="similarity">
    <text evidence="3 7">Belongs to the GMC oxidoreductase family.</text>
</comment>
<evidence type="ECO:0000256" key="3">
    <source>
        <dbReference type="ARBA" id="ARBA00010790"/>
    </source>
</evidence>
<keyword evidence="6 7" id="KW-0274">FAD</keyword>
<dbReference type="InterPro" id="IPR036188">
    <property type="entry name" value="FAD/NAD-bd_sf"/>
</dbReference>
<dbReference type="InterPro" id="IPR007867">
    <property type="entry name" value="GMC_OxRtase_C"/>
</dbReference>
<dbReference type="PANTHER" id="PTHR11552:SF210">
    <property type="entry name" value="GLUCOSE-METHANOL-CHOLINE OXIDOREDUCTASE N-TERMINAL DOMAIN-CONTAINING PROTEIN-RELATED"/>
    <property type="match status" value="1"/>
</dbReference>
<evidence type="ECO:0000256" key="1">
    <source>
        <dbReference type="ARBA" id="ARBA00004191"/>
    </source>
</evidence>
<dbReference type="InterPro" id="IPR000172">
    <property type="entry name" value="GMC_OxRdtase_N"/>
</dbReference>
<evidence type="ECO:0000256" key="4">
    <source>
        <dbReference type="ARBA" id="ARBA00022490"/>
    </source>
</evidence>
<keyword evidence="5" id="KW-0964">Secreted</keyword>
<organism evidence="10 11">
    <name type="scientific">Penicillium salamii</name>
    <dbReference type="NCBI Taxonomy" id="1612424"/>
    <lineage>
        <taxon>Eukaryota</taxon>
        <taxon>Fungi</taxon>
        <taxon>Dikarya</taxon>
        <taxon>Ascomycota</taxon>
        <taxon>Pezizomycotina</taxon>
        <taxon>Eurotiomycetes</taxon>
        <taxon>Eurotiomycetidae</taxon>
        <taxon>Eurotiales</taxon>
        <taxon>Aspergillaceae</taxon>
        <taxon>Penicillium</taxon>
    </lineage>
</organism>
<dbReference type="OrthoDB" id="269227at2759"/>
<protein>
    <recommendedName>
        <fullName evidence="8 9">Glucose-methanol-choline oxidoreductase N-terminal domain-containing protein</fullName>
    </recommendedName>
</protein>
<gene>
    <name evidence="10" type="ORF">PSALAMII_LOCUS7515</name>
</gene>
<comment type="cofactor">
    <cofactor evidence="6">
        <name>FAD</name>
        <dbReference type="ChEBI" id="CHEBI:57692"/>
    </cofactor>
</comment>
<evidence type="ECO:0000256" key="5">
    <source>
        <dbReference type="ARBA" id="ARBA00022512"/>
    </source>
</evidence>
<accession>A0A9W4JES6</accession>
<evidence type="ECO:0000259" key="9">
    <source>
        <dbReference type="PROSITE" id="PS00624"/>
    </source>
</evidence>
<evidence type="ECO:0000256" key="2">
    <source>
        <dbReference type="ARBA" id="ARBA00004496"/>
    </source>
</evidence>
<evidence type="ECO:0000259" key="8">
    <source>
        <dbReference type="PROSITE" id="PS00623"/>
    </source>
</evidence>
<dbReference type="Pfam" id="PF00732">
    <property type="entry name" value="GMC_oxred_N"/>
    <property type="match status" value="1"/>
</dbReference>
<dbReference type="Proteomes" id="UP001152646">
    <property type="component" value="Unassembled WGS sequence"/>
</dbReference>
<keyword evidence="5" id="KW-0134">Cell wall</keyword>
<dbReference type="EMBL" id="CAJVPA010000198">
    <property type="protein sequence ID" value="CAG8395277.1"/>
    <property type="molecule type" value="Genomic_DNA"/>
</dbReference>
<dbReference type="SUPFAM" id="SSF51905">
    <property type="entry name" value="FAD/NAD(P)-binding domain"/>
    <property type="match status" value="1"/>
</dbReference>
<dbReference type="PROSITE" id="PS00623">
    <property type="entry name" value="GMC_OXRED_1"/>
    <property type="match status" value="1"/>
</dbReference>
<dbReference type="AlphaFoldDB" id="A0A9W4JES6"/>
<keyword evidence="4" id="KW-0963">Cytoplasm</keyword>
<dbReference type="GO" id="GO:0016614">
    <property type="term" value="F:oxidoreductase activity, acting on CH-OH group of donors"/>
    <property type="evidence" value="ECO:0007669"/>
    <property type="project" value="InterPro"/>
</dbReference>
<name>A0A9W4JES6_9EURO</name>
<evidence type="ECO:0000313" key="10">
    <source>
        <dbReference type="EMBL" id="CAG8395277.1"/>
    </source>
</evidence>
<dbReference type="PIRSF" id="PIRSF000137">
    <property type="entry name" value="Alcohol_oxidase"/>
    <property type="match status" value="1"/>
</dbReference>
<comment type="caution">
    <text evidence="10">The sequence shown here is derived from an EMBL/GenBank/DDBJ whole genome shotgun (WGS) entry which is preliminary data.</text>
</comment>
<dbReference type="Gene3D" id="3.50.50.60">
    <property type="entry name" value="FAD/NAD(P)-binding domain"/>
    <property type="match status" value="1"/>
</dbReference>
<feature type="domain" description="Glucose-methanol-choline oxidoreductase N-terminal" evidence="9">
    <location>
        <begin position="289"/>
        <end position="303"/>
    </location>
</feature>
<evidence type="ECO:0000256" key="7">
    <source>
        <dbReference type="RuleBase" id="RU003968"/>
    </source>
</evidence>
<dbReference type="GO" id="GO:0005737">
    <property type="term" value="C:cytoplasm"/>
    <property type="evidence" value="ECO:0007669"/>
    <property type="project" value="UniProtKB-SubCell"/>
</dbReference>
<dbReference type="Gene3D" id="3.30.560.10">
    <property type="entry name" value="Glucose Oxidase, domain 3"/>
    <property type="match status" value="1"/>
</dbReference>